<dbReference type="GO" id="GO:0006298">
    <property type="term" value="P:mismatch repair"/>
    <property type="evidence" value="ECO:0007669"/>
    <property type="project" value="TreeGrafter"/>
</dbReference>
<dbReference type="OrthoDB" id="2019504at2759"/>
<dbReference type="GO" id="GO:0003723">
    <property type="term" value="F:RNA binding"/>
    <property type="evidence" value="ECO:0007669"/>
    <property type="project" value="InterPro"/>
</dbReference>
<dbReference type="PANTHER" id="PTHR10954:SF7">
    <property type="entry name" value="RIBONUCLEASE H2 SUBUNIT A"/>
    <property type="match status" value="1"/>
</dbReference>
<evidence type="ECO:0000256" key="1">
    <source>
        <dbReference type="SAM" id="MobiDB-lite"/>
    </source>
</evidence>
<feature type="compositionally biased region" description="Basic and acidic residues" evidence="1">
    <location>
        <begin position="126"/>
        <end position="135"/>
    </location>
</feature>
<feature type="compositionally biased region" description="Low complexity" evidence="1">
    <location>
        <begin position="246"/>
        <end position="256"/>
    </location>
</feature>
<dbReference type="Gene3D" id="1.10.10.460">
    <property type="entry name" value="Ribonuclease hii. Domain 2"/>
    <property type="match status" value="1"/>
</dbReference>
<feature type="region of interest" description="Disordered" evidence="1">
    <location>
        <begin position="93"/>
        <end position="258"/>
    </location>
</feature>
<feature type="region of interest" description="Disordered" evidence="1">
    <location>
        <begin position="271"/>
        <end position="341"/>
    </location>
</feature>
<sequence>MIMCCGAYIHYNATLDGRVEAKSDNAEEEDGFFVETLEELPSIITYRDPKTKAWLDEHKHSVFGFPTLVRFSWGTCIPFFKNMTQVLWESELDKDDGSADKTSKKNKKHKLEKGSANSGIEIVGSKVDEDGKMDEVPDLVPNNDMVSEVDTECSNGLADKGSKKTKKGKKASGETKSSKKKKNETTDSDALEFEKVAAEVEMDVDGGSSLGSPHTPVNGTLLKERKTTKSSNGKKDSRGEGVNENSDVGKSGGTSVKKVKFQMNSNLVWKPHSLLPPQSVRVPPSATPRGSALKKGVPVGPVREMPKMAKLRSGSAKKARKSPRLITPTIKQLKKLRPTST</sequence>
<dbReference type="PANTHER" id="PTHR10954">
    <property type="entry name" value="RIBONUCLEASE H2 SUBUNIT A"/>
    <property type="match status" value="1"/>
</dbReference>
<proteinExistence type="predicted"/>
<dbReference type="InterPro" id="IPR001352">
    <property type="entry name" value="RNase_HII/HIII"/>
</dbReference>
<evidence type="ECO:0000313" key="2">
    <source>
        <dbReference type="EMBL" id="KAF6173877.1"/>
    </source>
</evidence>
<dbReference type="AlphaFoldDB" id="A0A7J7P346"/>
<dbReference type="InterPro" id="IPR023160">
    <property type="entry name" value="RNase_HII_hlx-loop-hlx_cap_dom"/>
</dbReference>
<dbReference type="GO" id="GO:0043137">
    <property type="term" value="P:DNA replication, removal of RNA primer"/>
    <property type="evidence" value="ECO:0007669"/>
    <property type="project" value="TreeGrafter"/>
</dbReference>
<feature type="compositionally biased region" description="Basic residues" evidence="1">
    <location>
        <begin position="332"/>
        <end position="341"/>
    </location>
</feature>
<gene>
    <name evidence="2" type="ORF">GIB67_039828</name>
</gene>
<name>A0A7J7P346_9MAGN</name>
<reference evidence="2 3" key="1">
    <citation type="journal article" date="2020" name="IScience">
        <title>Genome Sequencing of the Endangered Kingdonia uniflora (Circaeasteraceae, Ranunculales) Reveals Potential Mechanisms of Evolutionary Specialization.</title>
        <authorList>
            <person name="Sun Y."/>
            <person name="Deng T."/>
            <person name="Zhang A."/>
            <person name="Moore M.J."/>
            <person name="Landis J.B."/>
            <person name="Lin N."/>
            <person name="Zhang H."/>
            <person name="Zhang X."/>
            <person name="Huang J."/>
            <person name="Zhang X."/>
            <person name="Sun H."/>
            <person name="Wang H."/>
        </authorList>
    </citation>
    <scope>NUCLEOTIDE SEQUENCE [LARGE SCALE GENOMIC DNA]</scope>
    <source>
        <strain evidence="2">TB1705</strain>
        <tissue evidence="2">Leaf</tissue>
    </source>
</reference>
<feature type="compositionally biased region" description="Basic and acidic residues" evidence="1">
    <location>
        <begin position="222"/>
        <end position="241"/>
    </location>
</feature>
<dbReference type="GO" id="GO:0004523">
    <property type="term" value="F:RNA-DNA hybrid ribonuclease activity"/>
    <property type="evidence" value="ECO:0007669"/>
    <property type="project" value="InterPro"/>
</dbReference>
<evidence type="ECO:0000313" key="3">
    <source>
        <dbReference type="Proteomes" id="UP000541444"/>
    </source>
</evidence>
<dbReference type="GO" id="GO:0032299">
    <property type="term" value="C:ribonuclease H2 complex"/>
    <property type="evidence" value="ECO:0007669"/>
    <property type="project" value="TreeGrafter"/>
</dbReference>
<accession>A0A7J7P346</accession>
<protein>
    <submittedName>
        <fullName evidence="2">Uncharacterized protein</fullName>
    </submittedName>
</protein>
<dbReference type="EMBL" id="JACGCM010000309">
    <property type="protein sequence ID" value="KAF6173877.1"/>
    <property type="molecule type" value="Genomic_DNA"/>
</dbReference>
<comment type="caution">
    <text evidence="2">The sequence shown here is derived from an EMBL/GenBank/DDBJ whole genome shotgun (WGS) entry which is preliminary data.</text>
</comment>
<organism evidence="2 3">
    <name type="scientific">Kingdonia uniflora</name>
    <dbReference type="NCBI Taxonomy" id="39325"/>
    <lineage>
        <taxon>Eukaryota</taxon>
        <taxon>Viridiplantae</taxon>
        <taxon>Streptophyta</taxon>
        <taxon>Embryophyta</taxon>
        <taxon>Tracheophyta</taxon>
        <taxon>Spermatophyta</taxon>
        <taxon>Magnoliopsida</taxon>
        <taxon>Ranunculales</taxon>
        <taxon>Circaeasteraceae</taxon>
        <taxon>Kingdonia</taxon>
    </lineage>
</organism>
<dbReference type="Proteomes" id="UP000541444">
    <property type="component" value="Unassembled WGS sequence"/>
</dbReference>
<keyword evidence="3" id="KW-1185">Reference proteome</keyword>